<evidence type="ECO:0000256" key="10">
    <source>
        <dbReference type="ARBA" id="ARBA00023242"/>
    </source>
</evidence>
<protein>
    <recommendedName>
        <fullName evidence="12">TF-B3 domain-containing protein</fullName>
    </recommendedName>
</protein>
<evidence type="ECO:0000256" key="11">
    <source>
        <dbReference type="SAM" id="MobiDB-lite"/>
    </source>
</evidence>
<keyword evidence="7" id="KW-0805">Transcription regulation</keyword>
<keyword evidence="3" id="KW-0479">Metal-binding</keyword>
<dbReference type="GO" id="GO:0008270">
    <property type="term" value="F:zinc ion binding"/>
    <property type="evidence" value="ECO:0007669"/>
    <property type="project" value="UniProtKB-KW"/>
</dbReference>
<dbReference type="CDD" id="cd10017">
    <property type="entry name" value="B3_DNA"/>
    <property type="match status" value="6"/>
</dbReference>
<dbReference type="InterPro" id="IPR047192">
    <property type="entry name" value="Euk_RPA1_DBD_C"/>
</dbReference>
<keyword evidence="14" id="KW-1185">Reference proteome</keyword>
<comment type="caution">
    <text evidence="13">The sequence shown here is derived from an EMBL/GenBank/DDBJ whole genome shotgun (WGS) entry which is preliminary data.</text>
</comment>
<gene>
    <name evidence="13" type="ORF">Bca52824_038540</name>
</gene>
<dbReference type="OrthoDB" id="1109907at2759"/>
<dbReference type="InterPro" id="IPR015300">
    <property type="entry name" value="DNA-bd_pseudobarrel_sf"/>
</dbReference>
<dbReference type="SMART" id="SM01019">
    <property type="entry name" value="B3"/>
    <property type="match status" value="6"/>
</dbReference>
<dbReference type="AlphaFoldDB" id="A0A8X7UW30"/>
<keyword evidence="10" id="KW-0539">Nucleus</keyword>
<dbReference type="Gene3D" id="2.40.50.140">
    <property type="entry name" value="Nucleic acid-binding proteins"/>
    <property type="match status" value="1"/>
</dbReference>
<comment type="subcellular location">
    <subcellularLocation>
        <location evidence="1">Nucleus</location>
    </subcellularLocation>
</comment>
<keyword evidence="6" id="KW-0862">Zinc</keyword>
<keyword evidence="4" id="KW-0677">Repeat</keyword>
<feature type="domain" description="TF-B3" evidence="12">
    <location>
        <begin position="429"/>
        <end position="504"/>
    </location>
</feature>
<feature type="domain" description="TF-B3" evidence="12">
    <location>
        <begin position="196"/>
        <end position="294"/>
    </location>
</feature>
<evidence type="ECO:0000256" key="3">
    <source>
        <dbReference type="ARBA" id="ARBA00022723"/>
    </source>
</evidence>
<dbReference type="SUPFAM" id="SSF50249">
    <property type="entry name" value="Nucleic acid-binding proteins"/>
    <property type="match status" value="1"/>
</dbReference>
<dbReference type="Pfam" id="PF08646">
    <property type="entry name" value="Rep_fac-A_C"/>
    <property type="match status" value="1"/>
</dbReference>
<dbReference type="GO" id="GO:0005634">
    <property type="term" value="C:nucleus"/>
    <property type="evidence" value="ECO:0007669"/>
    <property type="project" value="UniProtKB-SubCell"/>
</dbReference>
<evidence type="ECO:0000256" key="7">
    <source>
        <dbReference type="ARBA" id="ARBA00023015"/>
    </source>
</evidence>
<dbReference type="Pfam" id="PF02362">
    <property type="entry name" value="B3"/>
    <property type="match status" value="6"/>
</dbReference>
<evidence type="ECO:0000313" key="14">
    <source>
        <dbReference type="Proteomes" id="UP000886595"/>
    </source>
</evidence>
<feature type="domain" description="TF-B3" evidence="12">
    <location>
        <begin position="53"/>
        <end position="145"/>
    </location>
</feature>
<dbReference type="InterPro" id="IPR012340">
    <property type="entry name" value="NA-bd_OB-fold"/>
</dbReference>
<dbReference type="InterPro" id="IPR003340">
    <property type="entry name" value="B3_DNA-bd"/>
</dbReference>
<dbReference type="Gene3D" id="2.40.330.10">
    <property type="entry name" value="DNA-binding pseudobarrel domain"/>
    <property type="match status" value="6"/>
</dbReference>
<dbReference type="InterPro" id="IPR013955">
    <property type="entry name" value="Rep_factor-A_C"/>
</dbReference>
<dbReference type="InterPro" id="IPR039218">
    <property type="entry name" value="REM_fam"/>
</dbReference>
<name>A0A8X7UW30_BRACI</name>
<dbReference type="PANTHER" id="PTHR31674:SF42">
    <property type="entry name" value="TF-B3 DOMAIN-CONTAINING PROTEIN"/>
    <property type="match status" value="1"/>
</dbReference>
<evidence type="ECO:0000256" key="5">
    <source>
        <dbReference type="ARBA" id="ARBA00022771"/>
    </source>
</evidence>
<accession>A0A8X7UW30</accession>
<keyword evidence="8" id="KW-0238">DNA-binding</keyword>
<keyword evidence="9" id="KW-0804">Transcription</keyword>
<evidence type="ECO:0000256" key="1">
    <source>
        <dbReference type="ARBA" id="ARBA00004123"/>
    </source>
</evidence>
<dbReference type="PANTHER" id="PTHR31674">
    <property type="entry name" value="B3 DOMAIN-CONTAINING PROTEIN REM-LIKE 3-RELATED"/>
    <property type="match status" value="1"/>
</dbReference>
<evidence type="ECO:0000256" key="9">
    <source>
        <dbReference type="ARBA" id="ARBA00023163"/>
    </source>
</evidence>
<sequence>MKTRKSETLTFSIKHNFSFSFTSQEKVSNNSLQFLFLFELFEMVNPPLQSPTNPHFFQPLLPGFHTHLTIPVVFFSKHIHGKTKKKTVKLRSDASDKTWEVKIDGRRLTRGWKDFTTAHDLRIGDIIIFKHEGDMVFNVTPFGPSCCEIQYTRSHIIKEEADTDDDDEDDNERQYKIRNGLKPKTEPRSSFSFDHCFVSEVTTSNLKLDTLYLPVGATSSNALNKRCHEMILVNKEGNSWTASLKLRESGGMYYIRRGWRRFCLDNRRKVGDLFVFNLVGDGKTTPMMCVCPEEDCSELMSKHLSRGRRSRKTKKRSKWVASSSSRRNRFLTITLTRYNFISSKLILPIAFTNTNGLSNYKEIILMDKHGVKRLTKLVQDGPHNNRKGLGKGWKFFCEANGVFKIGESFVLELVWEDTVPVLKFCSKNIPVAFFSKHVQGRHGDKTARLRSDASDTTWEVVITGRRLTGGWKEFVKAHDLRVGDILVFRHEGELVFHVTALGSSCREVEYTTLDDGDDNKETVLPSDIKPMKKRAKKNPRKKDFCSCFVANVTVSSLHEDKVYIPVSFVRPNGLSNTYCKIVLLNEMGRSWKLSLVHDKSGSYLRQGWRSFCSANAINGGRYTFKLVQNSETPVIRLYQAEHRHEDNTHSYLVGTLTPSSLRNDTLYLSRRFVNSNGLKEKCCEMILKNDNGGTWCLVLRRNETNETTVISRGWRSFCHANGLKVRDPFRFKLGGTREKPVLQFCPSESNRNTRHVDCSEGNNDVHSLSRGFHYGINKAGKITLMGQDGANWMVHLTNENKCRRMRLGSVIQGFIPSARIDTYLPHMKAGSVYRLNKCFGSNSKVMYRVAEPRVVISFTSNSVLSDLEDSRVNFPDDRFRFHSYEEFEAASDLKGDLYDYVGHLKLVNGQTLNASVVLDEEEIASTRRLLLHVQTHDGPVMKLYLWDQAAADFCAKFKLHGSTQGYFMTNKGSATGALALASMSSSRVFLDFDVQPTRDYVTWLDSNLDVANRVDAKVAWFECTATVDAVFHGSPWYYIGCGVCHTKAIKGPTSLMCQKCGKHEVDGVPQYLTKLSVYDNNDQAVFVILGEAGHELTGKQASELVESYFEANESMGDSMGDDHLIPVPQTLVDTIGRTYRFIVKVSDRNLKGQIHTLTVTKVLPLDAPEPVEALVETVSEETVDGRVKRGSDLVESGEAKRAKSGN</sequence>
<organism evidence="13 14">
    <name type="scientific">Brassica carinata</name>
    <name type="common">Ethiopian mustard</name>
    <name type="synonym">Abyssinian cabbage</name>
    <dbReference type="NCBI Taxonomy" id="52824"/>
    <lineage>
        <taxon>Eukaryota</taxon>
        <taxon>Viridiplantae</taxon>
        <taxon>Streptophyta</taxon>
        <taxon>Embryophyta</taxon>
        <taxon>Tracheophyta</taxon>
        <taxon>Spermatophyta</taxon>
        <taxon>Magnoliopsida</taxon>
        <taxon>eudicotyledons</taxon>
        <taxon>Gunneridae</taxon>
        <taxon>Pentapetalae</taxon>
        <taxon>rosids</taxon>
        <taxon>malvids</taxon>
        <taxon>Brassicales</taxon>
        <taxon>Brassicaceae</taxon>
        <taxon>Brassiceae</taxon>
        <taxon>Brassica</taxon>
    </lineage>
</organism>
<feature type="region of interest" description="Disordered" evidence="11">
    <location>
        <begin position="1185"/>
        <end position="1206"/>
    </location>
</feature>
<evidence type="ECO:0000256" key="8">
    <source>
        <dbReference type="ARBA" id="ARBA00023125"/>
    </source>
</evidence>
<dbReference type="CDD" id="cd04476">
    <property type="entry name" value="RPA1_DBD_C"/>
    <property type="match status" value="1"/>
</dbReference>
<dbReference type="PROSITE" id="PS50863">
    <property type="entry name" value="B3"/>
    <property type="match status" value="6"/>
</dbReference>
<keyword evidence="5" id="KW-0863">Zinc-finger</keyword>
<evidence type="ECO:0000313" key="13">
    <source>
        <dbReference type="EMBL" id="KAG2291871.1"/>
    </source>
</evidence>
<dbReference type="FunFam" id="2.40.330.10:FF:000009">
    <property type="entry name" value="Transcriptional factor B3 family protein"/>
    <property type="match status" value="2"/>
</dbReference>
<evidence type="ECO:0000259" key="12">
    <source>
        <dbReference type="PROSITE" id="PS50863"/>
    </source>
</evidence>
<evidence type="ECO:0000256" key="2">
    <source>
        <dbReference type="ARBA" id="ARBA00005690"/>
    </source>
</evidence>
<feature type="domain" description="TF-B3" evidence="12">
    <location>
        <begin position="651"/>
        <end position="747"/>
    </location>
</feature>
<dbReference type="EMBL" id="JAAMPC010000009">
    <property type="protein sequence ID" value="KAG2291871.1"/>
    <property type="molecule type" value="Genomic_DNA"/>
</dbReference>
<comment type="similarity">
    <text evidence="2">Belongs to the replication factor A protein 1 family.</text>
</comment>
<evidence type="ECO:0000256" key="4">
    <source>
        <dbReference type="ARBA" id="ARBA00022737"/>
    </source>
</evidence>
<reference evidence="13 14" key="1">
    <citation type="submission" date="2020-02" db="EMBL/GenBank/DDBJ databases">
        <authorList>
            <person name="Ma Q."/>
            <person name="Huang Y."/>
            <person name="Song X."/>
            <person name="Pei D."/>
        </authorList>
    </citation>
    <scope>NUCLEOTIDE SEQUENCE [LARGE SCALE GENOMIC DNA]</scope>
    <source>
        <strain evidence="13">Sxm20200214</strain>
        <tissue evidence="13">Leaf</tissue>
    </source>
</reference>
<dbReference type="Proteomes" id="UP000886595">
    <property type="component" value="Unassembled WGS sequence"/>
</dbReference>
<dbReference type="SUPFAM" id="SSF101936">
    <property type="entry name" value="DNA-binding pseudobarrel domain"/>
    <property type="match status" value="6"/>
</dbReference>
<feature type="domain" description="TF-B3" evidence="12">
    <location>
        <begin position="547"/>
        <end position="641"/>
    </location>
</feature>
<evidence type="ECO:0000256" key="6">
    <source>
        <dbReference type="ARBA" id="ARBA00022833"/>
    </source>
</evidence>
<dbReference type="GO" id="GO:0003677">
    <property type="term" value="F:DNA binding"/>
    <property type="evidence" value="ECO:0007669"/>
    <property type="project" value="UniProtKB-KW"/>
</dbReference>
<proteinExistence type="inferred from homology"/>
<feature type="domain" description="TF-B3" evidence="12">
    <location>
        <begin position="330"/>
        <end position="427"/>
    </location>
</feature>